<dbReference type="InterPro" id="IPR050708">
    <property type="entry name" value="T6SS_VgrG/RHS"/>
</dbReference>
<dbReference type="OrthoDB" id="4981820at2"/>
<dbReference type="InterPro" id="IPR025968">
    <property type="entry name" value="YwqJ_deaminase"/>
</dbReference>
<dbReference type="AlphaFoldDB" id="A0A5C4VBC8"/>
<evidence type="ECO:0008006" key="7">
    <source>
        <dbReference type="Google" id="ProtNLM"/>
    </source>
</evidence>
<dbReference type="Pfam" id="PF03527">
    <property type="entry name" value="RHS"/>
    <property type="match status" value="1"/>
</dbReference>
<evidence type="ECO:0000313" key="5">
    <source>
        <dbReference type="EMBL" id="TNM32259.1"/>
    </source>
</evidence>
<dbReference type="Pfam" id="PF05593">
    <property type="entry name" value="RHS_repeat"/>
    <property type="match status" value="4"/>
</dbReference>
<evidence type="ECO:0000259" key="3">
    <source>
        <dbReference type="Pfam" id="PF03527"/>
    </source>
</evidence>
<comment type="caution">
    <text evidence="5">The sequence shown here is derived from an EMBL/GenBank/DDBJ whole genome shotgun (WGS) entry which is preliminary data.</text>
</comment>
<dbReference type="InterPro" id="IPR056823">
    <property type="entry name" value="TEN-like_YD-shell"/>
</dbReference>
<dbReference type="InterPro" id="IPR022385">
    <property type="entry name" value="Rhs_assc_core"/>
</dbReference>
<dbReference type="InterPro" id="IPR006530">
    <property type="entry name" value="YD"/>
</dbReference>
<gene>
    <name evidence="5" type="ORF">FH715_07660</name>
</gene>
<dbReference type="EMBL" id="VDGT01000004">
    <property type="protein sequence ID" value="TNM32259.1"/>
    <property type="molecule type" value="Genomic_DNA"/>
</dbReference>
<feature type="region of interest" description="Disordered" evidence="2">
    <location>
        <begin position="411"/>
        <end position="437"/>
    </location>
</feature>
<accession>A0A5C4VBC8</accession>
<feature type="domain" description="Teneurin-like YD-shell" evidence="4">
    <location>
        <begin position="238"/>
        <end position="373"/>
    </location>
</feature>
<dbReference type="InterPro" id="IPR001826">
    <property type="entry name" value="RHS"/>
</dbReference>
<proteinExistence type="predicted"/>
<keyword evidence="1" id="KW-0677">Repeat</keyword>
<organism evidence="5 6">
    <name type="scientific">Streptomyces sedi</name>
    <dbReference type="NCBI Taxonomy" id="555059"/>
    <lineage>
        <taxon>Bacteria</taxon>
        <taxon>Bacillati</taxon>
        <taxon>Actinomycetota</taxon>
        <taxon>Actinomycetes</taxon>
        <taxon>Kitasatosporales</taxon>
        <taxon>Streptomycetaceae</taxon>
        <taxon>Streptomyces</taxon>
    </lineage>
</organism>
<dbReference type="PANTHER" id="PTHR32305:SF15">
    <property type="entry name" value="PROTEIN RHSA-RELATED"/>
    <property type="match status" value="1"/>
</dbReference>
<evidence type="ECO:0000256" key="2">
    <source>
        <dbReference type="SAM" id="MobiDB-lite"/>
    </source>
</evidence>
<reference evidence="5 6" key="1">
    <citation type="submission" date="2019-06" db="EMBL/GenBank/DDBJ databases">
        <title>Draft genome of Streptomyces sedi sp. JCM16909.</title>
        <authorList>
            <person name="Klykleung N."/>
            <person name="Tanasupawat S."/>
            <person name="Kudo T."/>
            <person name="Yuki M."/>
            <person name="Ohkuma M."/>
        </authorList>
    </citation>
    <scope>NUCLEOTIDE SEQUENCE [LARGE SCALE GENOMIC DNA]</scope>
    <source>
        <strain evidence="5 6">JCM 16909</strain>
    </source>
</reference>
<evidence type="ECO:0000259" key="4">
    <source>
        <dbReference type="Pfam" id="PF25023"/>
    </source>
</evidence>
<dbReference type="Pfam" id="PF25023">
    <property type="entry name" value="TEN_YD-shell"/>
    <property type="match status" value="1"/>
</dbReference>
<feature type="domain" description="RHS protein conserved region" evidence="3">
    <location>
        <begin position="697"/>
        <end position="727"/>
    </location>
</feature>
<name>A0A5C4VBC8_9ACTN</name>
<feature type="compositionally biased region" description="Basic and acidic residues" evidence="2">
    <location>
        <begin position="425"/>
        <end position="434"/>
    </location>
</feature>
<dbReference type="NCBIfam" id="TIGR03696">
    <property type="entry name" value="Rhs_assc_core"/>
    <property type="match status" value="1"/>
</dbReference>
<keyword evidence="6" id="KW-1185">Reference proteome</keyword>
<feature type="region of interest" description="Disordered" evidence="2">
    <location>
        <begin position="22"/>
        <end position="54"/>
    </location>
</feature>
<sequence length="942" mass="104733">MAGPQRRLVPVLVRRRRPLRRDRWDGRATQQPHRLRRRDPSDALHRRAGPHHQFNDSYQLLTETDALGHQTHRAHDRYDRLRSLTDPLGRTTSYEYDASGHLNALVEPDGTRHAQENNDLGRPVSVTQPDGGVWRMTYDERGNLTSETDPAGGRIAYTFDATGAVVTITDAAGRSAHLTNDATGMPVAATDAEGAVTRLERDAFGRVTTRVAPDGRVDRSRWTVEGLLTERVHPDGGTERRGYDGEGNLLEHLAPNGAATRFTYYGLDLLSSRINPDGTRLGFAYDSELRVTEVTNGSGATWSYAYDPVGRLTHETDFGGRTQTYRHDAAGQLMERVNAAGQTIRYSRDHRGKILEQHAPEGRTTFAYDPMGQVRHVHAPGVELDYERDPLGRILAETCNGATVRSEYDTRGRRVRRVTPSGHQSHWEYDDRDQPTSVASAGRRMTFAHDDNGHEVERRVGASRVSQTWNDAGQLASQTLHSERGPAARSLQHRAYTYRADGPVNAITDRLGGDRSIDLDDRGRITGVRAEGWTERYVYDAAGDLADAELVGAGNEGRRSRSDISYQHDAQGRVVVRRRKRLSRKADVWHYTWDSQDRLVAVTTPDGTRWTYLYDPFGRRVAKRRMAADGQTVESETRFHWDRFTPAEQTETTPDGDIHRTVWDWEQDRFTPVTQIESVAPGDRPQEWVDERFYSIVADLVGTPTELVDETGEIAWHHQATVWGAPRTEPDAQRAHCPLRFPGQYADPESGLHYNYQRHYDPDTGQYATLDPLGLAPGPNPRGYVANPMHEVDPFGLAPDCERALAAARDRANLERARPGANKFNRPTSSAGLTVTDAAGNQHTFTGASIKGGGDHNLHPDVQAAYDRVPQDVREALQGNQHGRCGEAEALTNALNAGVDPRGGTMAAVEVRAANNPKHGVPKEICPSCAHVLDQFGITGVT</sequence>
<dbReference type="Pfam" id="PF14431">
    <property type="entry name" value="YwqJ-deaminase"/>
    <property type="match status" value="1"/>
</dbReference>
<evidence type="ECO:0000313" key="6">
    <source>
        <dbReference type="Proteomes" id="UP000311713"/>
    </source>
</evidence>
<dbReference type="Proteomes" id="UP000311713">
    <property type="component" value="Unassembled WGS sequence"/>
</dbReference>
<dbReference type="PANTHER" id="PTHR32305">
    <property type="match status" value="1"/>
</dbReference>
<dbReference type="Gene3D" id="2.180.10.10">
    <property type="entry name" value="RHS repeat-associated core"/>
    <property type="match status" value="3"/>
</dbReference>
<protein>
    <recommendedName>
        <fullName evidence="7">RHS repeat protein</fullName>
    </recommendedName>
</protein>
<dbReference type="InterPro" id="IPR031325">
    <property type="entry name" value="RHS_repeat"/>
</dbReference>
<dbReference type="NCBIfam" id="TIGR01643">
    <property type="entry name" value="YD_repeat_2x"/>
    <property type="match status" value="12"/>
</dbReference>
<evidence type="ECO:0000256" key="1">
    <source>
        <dbReference type="ARBA" id="ARBA00022737"/>
    </source>
</evidence>